<comment type="caution">
    <text evidence="1">The sequence shown here is derived from an EMBL/GenBank/DDBJ whole genome shotgun (WGS) entry which is preliminary data.</text>
</comment>
<keyword evidence="2" id="KW-1185">Reference proteome</keyword>
<reference evidence="1 2" key="2">
    <citation type="journal article" date="2013" name="PLoS ONE">
        <title>INDIGO - INtegrated Data Warehouse of MIcrobial GenOmes with Examples from the Red Sea Extremophiles.</title>
        <authorList>
            <person name="Alam I."/>
            <person name="Antunes A."/>
            <person name="Kamau A.A."/>
            <person name="Ba Alawi W."/>
            <person name="Kalkatawi M."/>
            <person name="Stingl U."/>
            <person name="Bajic V.B."/>
        </authorList>
    </citation>
    <scope>NUCLEOTIDE SEQUENCE [LARGE SCALE GENOMIC DNA]</scope>
    <source>
        <strain evidence="1 2">E1L3A</strain>
    </source>
</reference>
<proteinExistence type="predicted"/>
<organism evidence="1 2">
    <name type="scientific">Salinisphaera shabanensis E1L3A</name>
    <dbReference type="NCBI Taxonomy" id="1033802"/>
    <lineage>
        <taxon>Bacteria</taxon>
        <taxon>Pseudomonadati</taxon>
        <taxon>Pseudomonadota</taxon>
        <taxon>Gammaproteobacteria</taxon>
        <taxon>Salinisphaerales</taxon>
        <taxon>Salinisphaeraceae</taxon>
        <taxon>Salinisphaera</taxon>
    </lineage>
</organism>
<name>F7Q8F7_9GAMM</name>
<dbReference type="Proteomes" id="UP000006242">
    <property type="component" value="Unassembled WGS sequence"/>
</dbReference>
<reference evidence="1 2" key="1">
    <citation type="journal article" date="2011" name="J. Bacteriol.">
        <title>Genome sequence of Salinisphaera shabanensis, a gammaproteobacterium from the harsh, variable environment of the brine-seawater interface of the Shaban Deep in the Red Sea.</title>
        <authorList>
            <person name="Antunes A."/>
            <person name="Alam I."/>
            <person name="Bajic V.B."/>
            <person name="Stingl U."/>
        </authorList>
    </citation>
    <scope>NUCLEOTIDE SEQUENCE [LARGE SCALE GENOMIC DNA]</scope>
    <source>
        <strain evidence="1 2">E1L3A</strain>
    </source>
</reference>
<accession>F7Q8F7</accession>
<evidence type="ECO:0000313" key="1">
    <source>
        <dbReference type="EMBL" id="ERJ18413.1"/>
    </source>
</evidence>
<dbReference type="EMBL" id="AFNV02000019">
    <property type="protein sequence ID" value="ERJ18413.1"/>
    <property type="molecule type" value="Genomic_DNA"/>
</dbReference>
<dbReference type="AlphaFoldDB" id="F7Q8F7"/>
<gene>
    <name evidence="1" type="ORF">SSPSH_002694</name>
</gene>
<sequence>MLGGTGAAVPLDAAHSALEENDIDFLECQFEGTPEAL</sequence>
<protein>
    <submittedName>
        <fullName evidence="1">Uncharacterized protein</fullName>
    </submittedName>
</protein>
<evidence type="ECO:0000313" key="2">
    <source>
        <dbReference type="Proteomes" id="UP000006242"/>
    </source>
</evidence>